<reference evidence="1" key="1">
    <citation type="journal article" date="2009" name="PLoS Genet.">
        <title>Sequencing, mapping, and analysis of 27,455 maize full-length cDNAs.</title>
        <authorList>
            <person name="Soderlund C."/>
            <person name="Descour A."/>
            <person name="Kudrna D."/>
            <person name="Bomhoff M."/>
            <person name="Boyd L."/>
            <person name="Currie J."/>
            <person name="Angelova A."/>
            <person name="Collura K."/>
            <person name="Wissotski M."/>
            <person name="Ashley E."/>
            <person name="Morrow D."/>
            <person name="Fernandes J."/>
            <person name="Walbot V."/>
            <person name="Yu Y."/>
        </authorList>
    </citation>
    <scope>NUCLEOTIDE SEQUENCE</scope>
    <source>
        <strain evidence="1">B73</strain>
    </source>
</reference>
<sequence length="140" mass="15074">MVGLGSCSRVPGRISCGPFLPRSSSPCACRASSAHLPLCWARAPSPCSNCAPAGPPPRPWRLPPLGVLPRWWPSSPLMVPSSRPRPLLLTPCARLARSEAVPVEPRPRLSSHDARPAPRPPLPWLLLTGFLESAVVSHEF</sequence>
<dbReference type="RefSeq" id="NP_001168892.1">
    <property type="nucleotide sequence ID" value="NM_001175421.1"/>
</dbReference>
<protein>
    <submittedName>
        <fullName evidence="1">Uncharacterized protein</fullName>
    </submittedName>
</protein>
<accession>C0P9V3</accession>
<organism evidence="1">
    <name type="scientific">Zea mays</name>
    <name type="common">Maize</name>
    <dbReference type="NCBI Taxonomy" id="4577"/>
    <lineage>
        <taxon>Eukaryota</taxon>
        <taxon>Viridiplantae</taxon>
        <taxon>Streptophyta</taxon>
        <taxon>Embryophyta</taxon>
        <taxon>Tracheophyta</taxon>
        <taxon>Spermatophyta</taxon>
        <taxon>Magnoliopsida</taxon>
        <taxon>Liliopsida</taxon>
        <taxon>Poales</taxon>
        <taxon>Poaceae</taxon>
        <taxon>PACMAD clade</taxon>
        <taxon>Panicoideae</taxon>
        <taxon>Andropogonodae</taxon>
        <taxon>Andropogoneae</taxon>
        <taxon>Tripsacinae</taxon>
        <taxon>Zea</taxon>
    </lineage>
</organism>
<name>C0P9V3_MAIZE</name>
<proteinExistence type="evidence at transcript level"/>
<dbReference type="HOGENOM" id="CLU_1838038_0_0_1"/>
<dbReference type="AlphaFoldDB" id="C0P9V3"/>
<dbReference type="EMBL" id="BT065072">
    <property type="protein sequence ID" value="ACN30948.1"/>
    <property type="molecule type" value="mRNA"/>
</dbReference>
<dbReference type="GeneID" id="100382697"/>
<evidence type="ECO:0000313" key="1">
    <source>
        <dbReference type="EMBL" id="ACN30948.1"/>
    </source>
</evidence>
<dbReference type="KEGG" id="zma:100382697"/>